<proteinExistence type="inferred from homology"/>
<name>A0A1G9XXF4_9HYPH</name>
<evidence type="ECO:0000256" key="1">
    <source>
        <dbReference type="ARBA" id="ARBA00004141"/>
    </source>
</evidence>
<dbReference type="InterPro" id="IPR011701">
    <property type="entry name" value="MFS"/>
</dbReference>
<dbReference type="STRING" id="582672.SAMN05216360_10554"/>
<dbReference type="GO" id="GO:0022857">
    <property type="term" value="F:transmembrane transporter activity"/>
    <property type="evidence" value="ECO:0007669"/>
    <property type="project" value="InterPro"/>
</dbReference>
<dbReference type="OrthoDB" id="9773957at2"/>
<feature type="transmembrane region" description="Helical" evidence="9">
    <location>
        <begin position="156"/>
        <end position="179"/>
    </location>
</feature>
<feature type="transmembrane region" description="Helical" evidence="9">
    <location>
        <begin position="414"/>
        <end position="435"/>
    </location>
</feature>
<evidence type="ECO:0000256" key="7">
    <source>
        <dbReference type="ARBA" id="ARBA00058119"/>
    </source>
</evidence>
<evidence type="ECO:0000256" key="2">
    <source>
        <dbReference type="ARBA" id="ARBA00022448"/>
    </source>
</evidence>
<dbReference type="Proteomes" id="UP000198704">
    <property type="component" value="Unassembled WGS sequence"/>
</dbReference>
<dbReference type="CDD" id="cd17319">
    <property type="entry name" value="MFS_ExuT_GudP_like"/>
    <property type="match status" value="1"/>
</dbReference>
<feature type="transmembrane region" description="Helical" evidence="9">
    <location>
        <begin position="326"/>
        <end position="343"/>
    </location>
</feature>
<dbReference type="Gene3D" id="1.20.1250.20">
    <property type="entry name" value="MFS general substrate transporter like domains"/>
    <property type="match status" value="2"/>
</dbReference>
<dbReference type="GO" id="GO:0005886">
    <property type="term" value="C:plasma membrane"/>
    <property type="evidence" value="ECO:0007669"/>
    <property type="project" value="TreeGrafter"/>
</dbReference>
<dbReference type="InterPro" id="IPR020846">
    <property type="entry name" value="MFS_dom"/>
</dbReference>
<keyword evidence="3 9" id="KW-0812">Transmembrane</keyword>
<feature type="transmembrane region" description="Helical" evidence="9">
    <location>
        <begin position="191"/>
        <end position="213"/>
    </location>
</feature>
<feature type="transmembrane region" description="Helical" evidence="9">
    <location>
        <begin position="122"/>
        <end position="144"/>
    </location>
</feature>
<accession>A0A1G9XXF4</accession>
<dbReference type="FunFam" id="1.20.1250.20:FF:000126">
    <property type="entry name" value="MFS transporter permease"/>
    <property type="match status" value="1"/>
</dbReference>
<dbReference type="AlphaFoldDB" id="A0A1G9XXF4"/>
<evidence type="ECO:0000256" key="3">
    <source>
        <dbReference type="ARBA" id="ARBA00022692"/>
    </source>
</evidence>
<keyword evidence="4 9" id="KW-1133">Transmembrane helix</keyword>
<feature type="transmembrane region" description="Helical" evidence="9">
    <location>
        <begin position="66"/>
        <end position="85"/>
    </location>
</feature>
<feature type="transmembrane region" description="Helical" evidence="9">
    <location>
        <begin position="258"/>
        <end position="280"/>
    </location>
</feature>
<evidence type="ECO:0000256" key="9">
    <source>
        <dbReference type="SAM" id="Phobius"/>
    </source>
</evidence>
<gene>
    <name evidence="11" type="ORF">SAMN05216360_10554</name>
</gene>
<evidence type="ECO:0000256" key="4">
    <source>
        <dbReference type="ARBA" id="ARBA00022989"/>
    </source>
</evidence>
<feature type="transmembrane region" description="Helical" evidence="9">
    <location>
        <begin position="292"/>
        <end position="314"/>
    </location>
</feature>
<dbReference type="PANTHER" id="PTHR43791">
    <property type="entry name" value="PERMEASE-RELATED"/>
    <property type="match status" value="1"/>
</dbReference>
<protein>
    <recommendedName>
        <fullName evidence="8">Putative tartrate transporter</fullName>
    </recommendedName>
</protein>
<organism evidence="11 12">
    <name type="scientific">Methylobacterium phyllostachyos</name>
    <dbReference type="NCBI Taxonomy" id="582672"/>
    <lineage>
        <taxon>Bacteria</taxon>
        <taxon>Pseudomonadati</taxon>
        <taxon>Pseudomonadota</taxon>
        <taxon>Alphaproteobacteria</taxon>
        <taxon>Hyphomicrobiales</taxon>
        <taxon>Methylobacteriaceae</taxon>
        <taxon>Methylobacterium</taxon>
    </lineage>
</organism>
<feature type="domain" description="Major facilitator superfamily (MFS) profile" evidence="10">
    <location>
        <begin position="32"/>
        <end position="438"/>
    </location>
</feature>
<dbReference type="PANTHER" id="PTHR43791:SF36">
    <property type="entry name" value="TRANSPORTER, PUTATIVE (AFU_ORTHOLOGUE AFUA_6G08340)-RELATED"/>
    <property type="match status" value="1"/>
</dbReference>
<comment type="subcellular location">
    <subcellularLocation>
        <location evidence="1">Membrane</location>
        <topology evidence="1">Multi-pass membrane protein</topology>
    </subcellularLocation>
</comment>
<evidence type="ECO:0000313" key="11">
    <source>
        <dbReference type="EMBL" id="SDN00865.1"/>
    </source>
</evidence>
<feature type="transmembrane region" description="Helical" evidence="9">
    <location>
        <begin position="97"/>
        <end position="116"/>
    </location>
</feature>
<evidence type="ECO:0000256" key="6">
    <source>
        <dbReference type="ARBA" id="ARBA00038514"/>
    </source>
</evidence>
<dbReference type="SUPFAM" id="SSF103473">
    <property type="entry name" value="MFS general substrate transporter"/>
    <property type="match status" value="1"/>
</dbReference>
<dbReference type="Pfam" id="PF07690">
    <property type="entry name" value="MFS_1"/>
    <property type="match status" value="1"/>
</dbReference>
<dbReference type="EMBL" id="FNHS01000005">
    <property type="protein sequence ID" value="SDN00865.1"/>
    <property type="molecule type" value="Genomic_DNA"/>
</dbReference>
<dbReference type="RefSeq" id="WP_091715242.1">
    <property type="nucleotide sequence ID" value="NZ_FNHS01000005.1"/>
</dbReference>
<feature type="transmembrane region" description="Helical" evidence="9">
    <location>
        <begin position="28"/>
        <end position="46"/>
    </location>
</feature>
<evidence type="ECO:0000256" key="5">
    <source>
        <dbReference type="ARBA" id="ARBA00023136"/>
    </source>
</evidence>
<feature type="transmembrane region" description="Helical" evidence="9">
    <location>
        <begin position="349"/>
        <end position="368"/>
    </location>
</feature>
<feature type="transmembrane region" description="Helical" evidence="9">
    <location>
        <begin position="380"/>
        <end position="402"/>
    </location>
</feature>
<evidence type="ECO:0000256" key="8">
    <source>
        <dbReference type="ARBA" id="ARBA00074139"/>
    </source>
</evidence>
<evidence type="ECO:0000313" key="12">
    <source>
        <dbReference type="Proteomes" id="UP000198704"/>
    </source>
</evidence>
<dbReference type="FunFam" id="1.20.1250.20:FF:000018">
    <property type="entry name" value="MFS transporter permease"/>
    <property type="match status" value="1"/>
</dbReference>
<dbReference type="PROSITE" id="PS50850">
    <property type="entry name" value="MFS"/>
    <property type="match status" value="1"/>
</dbReference>
<dbReference type="InterPro" id="IPR036259">
    <property type="entry name" value="MFS_trans_sf"/>
</dbReference>
<sequence>MPVQAAPLGGATAPADEKSVADRTYAQVFWRLVPFLMLCYVVAYLDRVNVGFAKLQMAQELKFSETVYGLGAGIFFLGYFLFEVPSNVILHRVGARVWIARIMITWGLISGAFLFVNSEWSFYGMRFLLGLAEAGFYPGVILYTTAWFPAHRRARVIAVFMAAIPISGIFGNPLSGWIMDAFNGAHGLSGWQWMFLIEAVPAVLVGLAVFLYLDNRPAEAKWLTESEKRLLAHDIAADNQGKESSPHSIATVFRNGRVWFMSLIYFAFVTGQYGLTFWMPTIVKASGVQGNFHIGLISAIPFLCAAVVMVLLGLSADRMRERRWHLIIPALIGAAGFVVSANAGSTTLAIAALSVAAAGVLTCSPLFWSLPTAFLSGAGAAAGIALINSVGNLAGFVSPYVIGALRDATGSTAAGLYALAVMLVVGAACVFVTPARMVNR</sequence>
<comment type="similarity">
    <text evidence="6">Belongs to the major facilitator superfamily. Phthalate permease family.</text>
</comment>
<keyword evidence="12" id="KW-1185">Reference proteome</keyword>
<keyword evidence="5 9" id="KW-0472">Membrane</keyword>
<comment type="function">
    <text evidence="7">Component of the tartrate utilization system and may allow entry of tartrate and tartrate dehydrogenase.</text>
</comment>
<keyword evidence="2" id="KW-0813">Transport</keyword>
<evidence type="ECO:0000259" key="10">
    <source>
        <dbReference type="PROSITE" id="PS50850"/>
    </source>
</evidence>
<reference evidence="12" key="1">
    <citation type="submission" date="2016-10" db="EMBL/GenBank/DDBJ databases">
        <authorList>
            <person name="Varghese N."/>
            <person name="Submissions S."/>
        </authorList>
    </citation>
    <scope>NUCLEOTIDE SEQUENCE [LARGE SCALE GENOMIC DNA]</scope>
    <source>
        <strain evidence="12">BL47</strain>
    </source>
</reference>